<dbReference type="PANTHER" id="PTHR48475">
    <property type="entry name" value="RIBONUCLEASE H"/>
    <property type="match status" value="1"/>
</dbReference>
<protein>
    <recommendedName>
        <fullName evidence="3">Reverse transcriptase domain-containing protein</fullName>
    </recommendedName>
</protein>
<evidence type="ECO:0008006" key="3">
    <source>
        <dbReference type="Google" id="ProtNLM"/>
    </source>
</evidence>
<dbReference type="InterPro" id="IPR012337">
    <property type="entry name" value="RNaseH-like_sf"/>
</dbReference>
<dbReference type="GO" id="GO:0003676">
    <property type="term" value="F:nucleic acid binding"/>
    <property type="evidence" value="ECO:0007669"/>
    <property type="project" value="InterPro"/>
</dbReference>
<dbReference type="Proteomes" id="UP001054252">
    <property type="component" value="Unassembled WGS sequence"/>
</dbReference>
<dbReference type="InterPro" id="IPR036397">
    <property type="entry name" value="RNaseH_sf"/>
</dbReference>
<organism evidence="1 2">
    <name type="scientific">Rubroshorea leprosula</name>
    <dbReference type="NCBI Taxonomy" id="152421"/>
    <lineage>
        <taxon>Eukaryota</taxon>
        <taxon>Viridiplantae</taxon>
        <taxon>Streptophyta</taxon>
        <taxon>Embryophyta</taxon>
        <taxon>Tracheophyta</taxon>
        <taxon>Spermatophyta</taxon>
        <taxon>Magnoliopsida</taxon>
        <taxon>eudicotyledons</taxon>
        <taxon>Gunneridae</taxon>
        <taxon>Pentapetalae</taxon>
        <taxon>rosids</taxon>
        <taxon>malvids</taxon>
        <taxon>Malvales</taxon>
        <taxon>Dipterocarpaceae</taxon>
        <taxon>Rubroshorea</taxon>
    </lineage>
</organism>
<proteinExistence type="predicted"/>
<dbReference type="AlphaFoldDB" id="A0AAV5J0V2"/>
<keyword evidence="2" id="KW-1185">Reference proteome</keyword>
<reference evidence="1 2" key="1">
    <citation type="journal article" date="2021" name="Commun. Biol.">
        <title>The genome of Shorea leprosula (Dipterocarpaceae) highlights the ecological relevance of drought in aseasonal tropical rainforests.</title>
        <authorList>
            <person name="Ng K.K.S."/>
            <person name="Kobayashi M.J."/>
            <person name="Fawcett J.A."/>
            <person name="Hatakeyama M."/>
            <person name="Paape T."/>
            <person name="Ng C.H."/>
            <person name="Ang C.C."/>
            <person name="Tnah L.H."/>
            <person name="Lee C.T."/>
            <person name="Nishiyama T."/>
            <person name="Sese J."/>
            <person name="O'Brien M.J."/>
            <person name="Copetti D."/>
            <person name="Mohd Noor M.I."/>
            <person name="Ong R.C."/>
            <person name="Putra M."/>
            <person name="Sireger I.Z."/>
            <person name="Indrioko S."/>
            <person name="Kosugi Y."/>
            <person name="Izuno A."/>
            <person name="Isagi Y."/>
            <person name="Lee S.L."/>
            <person name="Shimizu K.K."/>
        </authorList>
    </citation>
    <scope>NUCLEOTIDE SEQUENCE [LARGE SCALE GENOMIC DNA]</scope>
    <source>
        <strain evidence="1">214</strain>
    </source>
</reference>
<dbReference type="SUPFAM" id="SSF53098">
    <property type="entry name" value="Ribonuclease H-like"/>
    <property type="match status" value="1"/>
</dbReference>
<dbReference type="Gene3D" id="3.30.420.10">
    <property type="entry name" value="Ribonuclease H-like superfamily/Ribonuclease H"/>
    <property type="match status" value="1"/>
</dbReference>
<dbReference type="PANTHER" id="PTHR48475:SF2">
    <property type="entry name" value="RIBONUCLEASE H"/>
    <property type="match status" value="1"/>
</dbReference>
<sequence>MVESVNKCILEGIRPRLEQHKAKWADELNNVLWAYRTTSRTATGETPYHLAFGTEAVIPIEIGVPSFRVTHFDEERNGQLLRENLDLLAEVREEARLRTLVYKQKLANFYNKRVRPRTFKVGDLVLRKAGLTGFETRFGKLAPNWEGPYAVAEVPHPGAYILQDAEGKRVPRVWNVNNLKKFYP</sequence>
<evidence type="ECO:0000313" key="1">
    <source>
        <dbReference type="EMBL" id="GKV04520.1"/>
    </source>
</evidence>
<accession>A0AAV5J0V2</accession>
<dbReference type="EMBL" id="BPVZ01000022">
    <property type="protein sequence ID" value="GKV04520.1"/>
    <property type="molecule type" value="Genomic_DNA"/>
</dbReference>
<evidence type="ECO:0000313" key="2">
    <source>
        <dbReference type="Proteomes" id="UP001054252"/>
    </source>
</evidence>
<gene>
    <name evidence="1" type="ORF">SLEP1_g16673</name>
</gene>
<comment type="caution">
    <text evidence="1">The sequence shown here is derived from an EMBL/GenBank/DDBJ whole genome shotgun (WGS) entry which is preliminary data.</text>
</comment>
<name>A0AAV5J0V2_9ROSI</name>